<dbReference type="InterPro" id="IPR000868">
    <property type="entry name" value="Isochorismatase-like_dom"/>
</dbReference>
<keyword evidence="4" id="KW-1185">Reference proteome</keyword>
<evidence type="ECO:0000313" key="3">
    <source>
        <dbReference type="EMBL" id="MDA0567538.1"/>
    </source>
</evidence>
<dbReference type="InterPro" id="IPR036380">
    <property type="entry name" value="Isochorismatase-like_sf"/>
</dbReference>
<dbReference type="SUPFAM" id="SSF52499">
    <property type="entry name" value="Isochorismatase-like hydrolases"/>
    <property type="match status" value="1"/>
</dbReference>
<sequence length="202" mass="20827">MTIAAERAAVLALHWQVNVIRPEGFFGGMLSEPVRHSGVVGRAVGFHARARAAGLPVVFTRFVVPEGGGALVRNTAFMAAVGDAQESFRPDAPGTPLIPEMAALGERDLVADNQRLSGLAATDLPDRLAAMGVDTLLVTGVATNLTVEQTARHGTDLGFTVHVVSDCTAAADPGVHAASLANLDLATAGCLTAEEALARLRG</sequence>
<reference evidence="3" key="1">
    <citation type="submission" date="2021-10" db="EMBL/GenBank/DDBJ databases">
        <title>Streptomonospora sp. nov., isolated from mangrove soil.</title>
        <authorList>
            <person name="Chen X."/>
            <person name="Ge X."/>
            <person name="Liu W."/>
        </authorList>
    </citation>
    <scope>NUCLEOTIDE SEQUENCE</scope>
    <source>
        <strain evidence="3">S1-112</strain>
    </source>
</reference>
<dbReference type="Gene3D" id="3.40.50.850">
    <property type="entry name" value="Isochorismatase-like"/>
    <property type="match status" value="1"/>
</dbReference>
<feature type="domain" description="Isochorismatase-like" evidence="2">
    <location>
        <begin position="9"/>
        <end position="195"/>
    </location>
</feature>
<evidence type="ECO:0000259" key="2">
    <source>
        <dbReference type="Pfam" id="PF00857"/>
    </source>
</evidence>
<gene>
    <name evidence="3" type="ORF">LG943_24920</name>
</gene>
<name>A0A9X3SG59_9ACTN</name>
<dbReference type="Pfam" id="PF00857">
    <property type="entry name" value="Isochorismatase"/>
    <property type="match status" value="1"/>
</dbReference>
<evidence type="ECO:0000313" key="4">
    <source>
        <dbReference type="Proteomes" id="UP001140076"/>
    </source>
</evidence>
<keyword evidence="1 3" id="KW-0378">Hydrolase</keyword>
<dbReference type="PANTHER" id="PTHR43540:SF1">
    <property type="entry name" value="ISOCHORISMATASE HYDROLASE"/>
    <property type="match status" value="1"/>
</dbReference>
<dbReference type="InterPro" id="IPR050272">
    <property type="entry name" value="Isochorismatase-like_hydrls"/>
</dbReference>
<comment type="caution">
    <text evidence="3">The sequence shown here is derived from an EMBL/GenBank/DDBJ whole genome shotgun (WGS) entry which is preliminary data.</text>
</comment>
<dbReference type="AlphaFoldDB" id="A0A9X3SG59"/>
<dbReference type="GO" id="GO:0016787">
    <property type="term" value="F:hydrolase activity"/>
    <property type="evidence" value="ECO:0007669"/>
    <property type="project" value="UniProtKB-KW"/>
</dbReference>
<dbReference type="CDD" id="cd00431">
    <property type="entry name" value="cysteine_hydrolases"/>
    <property type="match status" value="1"/>
</dbReference>
<dbReference type="PANTHER" id="PTHR43540">
    <property type="entry name" value="PEROXYUREIDOACRYLATE/UREIDOACRYLATE AMIDOHYDROLASE-RELATED"/>
    <property type="match status" value="1"/>
</dbReference>
<accession>A0A9X3SG59</accession>
<dbReference type="RefSeq" id="WP_270074782.1">
    <property type="nucleotide sequence ID" value="NZ_JAJAQC010000061.1"/>
</dbReference>
<proteinExistence type="predicted"/>
<organism evidence="3 4">
    <name type="scientific">Streptomonospora mangrovi</name>
    <dbReference type="NCBI Taxonomy" id="2883123"/>
    <lineage>
        <taxon>Bacteria</taxon>
        <taxon>Bacillati</taxon>
        <taxon>Actinomycetota</taxon>
        <taxon>Actinomycetes</taxon>
        <taxon>Streptosporangiales</taxon>
        <taxon>Nocardiopsidaceae</taxon>
        <taxon>Streptomonospora</taxon>
    </lineage>
</organism>
<dbReference type="Proteomes" id="UP001140076">
    <property type="component" value="Unassembled WGS sequence"/>
</dbReference>
<dbReference type="EMBL" id="JAJAQC010000061">
    <property type="protein sequence ID" value="MDA0567538.1"/>
    <property type="molecule type" value="Genomic_DNA"/>
</dbReference>
<evidence type="ECO:0000256" key="1">
    <source>
        <dbReference type="ARBA" id="ARBA00022801"/>
    </source>
</evidence>
<protein>
    <submittedName>
        <fullName evidence="3">Cysteine hydrolase</fullName>
    </submittedName>
</protein>